<name>A0ABN7SXP8_OIKDI</name>
<dbReference type="Pfam" id="PF09733">
    <property type="entry name" value="VEFS-Box"/>
    <property type="match status" value="1"/>
</dbReference>
<dbReference type="EMBL" id="OU015566">
    <property type="protein sequence ID" value="CAG5107468.1"/>
    <property type="molecule type" value="Genomic_DNA"/>
</dbReference>
<organism evidence="8 9">
    <name type="scientific">Oikopleura dioica</name>
    <name type="common">Tunicate</name>
    <dbReference type="NCBI Taxonomy" id="34765"/>
    <lineage>
        <taxon>Eukaryota</taxon>
        <taxon>Metazoa</taxon>
        <taxon>Chordata</taxon>
        <taxon>Tunicata</taxon>
        <taxon>Appendicularia</taxon>
        <taxon>Copelata</taxon>
        <taxon>Oikopleuridae</taxon>
        <taxon>Oikopleura</taxon>
    </lineage>
</organism>
<evidence type="ECO:0000256" key="3">
    <source>
        <dbReference type="ARBA" id="ARBA00022771"/>
    </source>
</evidence>
<keyword evidence="4" id="KW-0862">Zinc</keyword>
<dbReference type="PANTHER" id="PTHR22597">
    <property type="entry name" value="POLYCOMB GROUP PROTEIN"/>
    <property type="match status" value="1"/>
</dbReference>
<protein>
    <submittedName>
        <fullName evidence="8">Oidioi.mRNA.OKI2018_I69.chr1.g3341.t1.cds</fullName>
    </submittedName>
</protein>
<evidence type="ECO:0000313" key="9">
    <source>
        <dbReference type="Proteomes" id="UP001158576"/>
    </source>
</evidence>
<evidence type="ECO:0000256" key="5">
    <source>
        <dbReference type="ARBA" id="ARBA00023015"/>
    </source>
</evidence>
<gene>
    <name evidence="8" type="ORF">OKIOD_LOCUS12106</name>
</gene>
<keyword evidence="5" id="KW-0805">Transcription regulation</keyword>
<keyword evidence="3" id="KW-0863">Zinc-finger</keyword>
<sequence length="446" mass="52338">MASRVLFECQFPEITKNSKNHSPRKRQKIDNHPVDSLHGLWVAYWGISPPIREGEHTLMLESGIKTEKDSKPPPKKMASWQTFDQNLEGLPPFGVSQEPHVCFNLSWTEAISHLRSDLKRSFLPSACKDATRVHYQLYYMSKSRVCTQTYDQPLCQFCEIKPDPVDASRYGKPVTRTRVFKSVKDLMCHLKNCHDKFVFRSPEERAIKEGQELETVFIEVYPNPKYVRSYLGNSKNTLESLRKGETKVLVWRGVHVDPDETYNKEYEFTDCSLTSFGHTRLYFHTSYNLPIRACEFEYDSEDDQSHEFNWVRSHMVKQIDEFTDVNEDEKLIMKLWNHQLMVTRVLSQQQLLEACRTISRKYGKFIYKRNVRRNWLLHLLNLVDHCLLKASEVPKIMVLMDECVKDESIPYEEPDITGDKAHEENLKKIIEDSAKRNCHFSKKTDA</sequence>
<keyword evidence="2" id="KW-0479">Metal-binding</keyword>
<evidence type="ECO:0000256" key="1">
    <source>
        <dbReference type="ARBA" id="ARBA00007416"/>
    </source>
</evidence>
<evidence type="ECO:0000256" key="2">
    <source>
        <dbReference type="ARBA" id="ARBA00022723"/>
    </source>
</evidence>
<keyword evidence="9" id="KW-1185">Reference proteome</keyword>
<evidence type="ECO:0000259" key="7">
    <source>
        <dbReference type="Pfam" id="PF09733"/>
    </source>
</evidence>
<dbReference type="Proteomes" id="UP001158576">
    <property type="component" value="Chromosome 1"/>
</dbReference>
<comment type="similarity">
    <text evidence="1">Belongs to the VEFS (VRN2-EMF2-FIS2-SU(Z)12) family.</text>
</comment>
<evidence type="ECO:0000256" key="6">
    <source>
        <dbReference type="ARBA" id="ARBA00023163"/>
    </source>
</evidence>
<dbReference type="PANTHER" id="PTHR22597:SF0">
    <property type="entry name" value="POLYCOMB PROTEIN SUZ12"/>
    <property type="match status" value="1"/>
</dbReference>
<reference evidence="8 9" key="1">
    <citation type="submission" date="2021-04" db="EMBL/GenBank/DDBJ databases">
        <authorList>
            <person name="Bliznina A."/>
        </authorList>
    </citation>
    <scope>NUCLEOTIDE SEQUENCE [LARGE SCALE GENOMIC DNA]</scope>
</reference>
<keyword evidence="6" id="KW-0804">Transcription</keyword>
<feature type="domain" description="Polycomb protein VEFS-Box" evidence="7">
    <location>
        <begin position="276"/>
        <end position="392"/>
    </location>
</feature>
<dbReference type="CDD" id="cd21551">
    <property type="entry name" value="VEFS-box_SUZ12"/>
    <property type="match status" value="1"/>
</dbReference>
<proteinExistence type="inferred from homology"/>
<accession>A0ABN7SXP8</accession>
<dbReference type="InterPro" id="IPR019135">
    <property type="entry name" value="Polycomb_protein_VEFS-Box"/>
</dbReference>
<evidence type="ECO:0000313" key="8">
    <source>
        <dbReference type="EMBL" id="CAG5107468.1"/>
    </source>
</evidence>
<evidence type="ECO:0000256" key="4">
    <source>
        <dbReference type="ARBA" id="ARBA00022833"/>
    </source>
</evidence>